<dbReference type="InterPro" id="IPR001810">
    <property type="entry name" value="F-box_dom"/>
</dbReference>
<organism evidence="3">
    <name type="scientific">Arthroderma gypseum (strain ATCC MYA-4604 / CBS 118893)</name>
    <name type="common">Microsporum gypseum</name>
    <dbReference type="NCBI Taxonomy" id="535722"/>
    <lineage>
        <taxon>Eukaryota</taxon>
        <taxon>Fungi</taxon>
        <taxon>Dikarya</taxon>
        <taxon>Ascomycota</taxon>
        <taxon>Pezizomycotina</taxon>
        <taxon>Eurotiomycetes</taxon>
        <taxon>Eurotiomycetidae</taxon>
        <taxon>Onygenales</taxon>
        <taxon>Arthrodermataceae</taxon>
        <taxon>Nannizzia</taxon>
    </lineage>
</organism>
<dbReference type="EMBL" id="DS989826">
    <property type="protein sequence ID" value="EFR03027.1"/>
    <property type="molecule type" value="Genomic_DNA"/>
</dbReference>
<evidence type="ECO:0000259" key="1">
    <source>
        <dbReference type="PROSITE" id="PS50181"/>
    </source>
</evidence>
<dbReference type="InParanoid" id="E4V090"/>
<dbReference type="AlphaFoldDB" id="E4V090"/>
<dbReference type="RefSeq" id="XP_003171481.1">
    <property type="nucleotide sequence ID" value="XM_003171433.1"/>
</dbReference>
<feature type="domain" description="F-box" evidence="1">
    <location>
        <begin position="46"/>
        <end position="92"/>
    </location>
</feature>
<reference evidence="3" key="1">
    <citation type="journal article" date="2012" name="MBio">
        <title>Comparative genome analysis of Trichophyton rubrum and related dermatophytes reveals candidate genes involved in infection.</title>
        <authorList>
            <person name="Martinez D.A."/>
            <person name="Oliver B.G."/>
            <person name="Graeser Y."/>
            <person name="Goldberg J.M."/>
            <person name="Li W."/>
            <person name="Martinez-Rossi N.M."/>
            <person name="Monod M."/>
            <person name="Shelest E."/>
            <person name="Barton R.C."/>
            <person name="Birch E."/>
            <person name="Brakhage A.A."/>
            <person name="Chen Z."/>
            <person name="Gurr S.J."/>
            <person name="Heiman D."/>
            <person name="Heitman J."/>
            <person name="Kosti I."/>
            <person name="Rossi A."/>
            <person name="Saif S."/>
            <person name="Samalova M."/>
            <person name="Saunders C.W."/>
            <person name="Shea T."/>
            <person name="Summerbell R.C."/>
            <person name="Xu J."/>
            <person name="Young S."/>
            <person name="Zeng Q."/>
            <person name="Birren B.W."/>
            <person name="Cuomo C.A."/>
            <person name="White T.C."/>
        </authorList>
    </citation>
    <scope>NUCLEOTIDE SEQUENCE [LARGE SCALE GENOMIC DNA]</scope>
    <source>
        <strain evidence="3">ATCC MYA-4604 / CBS 118893</strain>
    </source>
</reference>
<dbReference type="eggNOG" id="ENOG502S0Y1">
    <property type="taxonomic scope" value="Eukaryota"/>
</dbReference>
<dbReference type="HOGENOM" id="CLU_040048_0_0_1"/>
<dbReference type="PROSITE" id="PS50181">
    <property type="entry name" value="FBOX"/>
    <property type="match status" value="1"/>
</dbReference>
<accession>E4V090</accession>
<evidence type="ECO:0000313" key="3">
    <source>
        <dbReference type="Proteomes" id="UP000002669"/>
    </source>
</evidence>
<name>E4V090_ARTGP</name>
<proteinExistence type="predicted"/>
<dbReference type="OrthoDB" id="4174245at2759"/>
<keyword evidence="3" id="KW-1185">Reference proteome</keyword>
<protein>
    <recommendedName>
        <fullName evidence="1">F-box domain-containing protein</fullName>
    </recommendedName>
</protein>
<sequence>MSKTPSDEDVFTNISYRPDDLLGPMITIDEPAKPSTLERRPVSSPLGLLDSLPLEVLHNGLHILDFQSLSRLSLVSQRGRITVESLPIYRDLMKYIPDTLAALGESNLLSHYSADRLYTVLRSKACVARGKFGTFLFLLTCERCCHECLAHNQSFWALPLSKAQTIYRIPTRELKKLPTMKSIPGVYKTREIKRQRPKLVSVFAAAQLAKINGSMPMLNTTIKTPDMPSWKTLPDWLQDEHSAAVQEHLDTLTEPLTGHPSWLLPSTGIRKPDQFCGMASMQFPYLLPDKTLEHGLLCKGCEWVFSRFKSDDLPAHALNDMGLSGRIKDSIFRTLEASSLRAMLKSEFLAHVVVCYGAGQLLSTLDIGTWG</sequence>
<dbReference type="Proteomes" id="UP000002669">
    <property type="component" value="Unassembled WGS sequence"/>
</dbReference>
<dbReference type="OMA" id="GERCCHI"/>
<dbReference type="GeneID" id="10026733"/>
<dbReference type="STRING" id="535722.E4V090"/>
<gene>
    <name evidence="2" type="ORF">MGYG_06027</name>
</gene>
<evidence type="ECO:0000313" key="2">
    <source>
        <dbReference type="EMBL" id="EFR03027.1"/>
    </source>
</evidence>
<dbReference type="VEuPathDB" id="FungiDB:MGYG_06027"/>